<organism evidence="1 2">
    <name type="scientific">Inconstantimicrobium mannanitabidum</name>
    <dbReference type="NCBI Taxonomy" id="1604901"/>
    <lineage>
        <taxon>Bacteria</taxon>
        <taxon>Bacillati</taxon>
        <taxon>Bacillota</taxon>
        <taxon>Clostridia</taxon>
        <taxon>Eubacteriales</taxon>
        <taxon>Clostridiaceae</taxon>
        <taxon>Inconstantimicrobium</taxon>
    </lineage>
</organism>
<gene>
    <name evidence="1" type="ORF">rsdtw13_26920</name>
</gene>
<comment type="caution">
    <text evidence="1">The sequence shown here is derived from an EMBL/GenBank/DDBJ whole genome shotgun (WGS) entry which is preliminary data.</text>
</comment>
<evidence type="ECO:0000313" key="2">
    <source>
        <dbReference type="Proteomes" id="UP001058074"/>
    </source>
</evidence>
<name>A0ACB5REW0_9CLOT</name>
<accession>A0ACB5REW0</accession>
<reference evidence="1" key="1">
    <citation type="journal article" date="2025" name="Int. J. Syst. Evol. Microbiol.">
        <title>Inconstantimicrobium mannanitabidum sp. nov., a novel member of the family Clostridiaceae isolated from anoxic soil under the treatment of reductive soil disinfestation.</title>
        <authorList>
            <person name="Ueki A."/>
            <person name="Tonouchi A."/>
            <person name="Honma S."/>
            <person name="Kaku N."/>
            <person name="Ueki K."/>
        </authorList>
    </citation>
    <scope>NUCLEOTIDE SEQUENCE</scope>
    <source>
        <strain evidence="1">TW13</strain>
    </source>
</reference>
<sequence length="93" mass="10642">MPKELKDYMLGIILMVLLAIVLLSTLLKSKAQKKFYKKSPMERNNYTVYVPFSESEDTEKLEVTDLDASSCSHIDKNFCIDKNIIVVHSKSVI</sequence>
<proteinExistence type="predicted"/>
<keyword evidence="2" id="KW-1185">Reference proteome</keyword>
<protein>
    <submittedName>
        <fullName evidence="1">Uncharacterized protein</fullName>
    </submittedName>
</protein>
<evidence type="ECO:0000313" key="1">
    <source>
        <dbReference type="EMBL" id="GKX67434.1"/>
    </source>
</evidence>
<dbReference type="Proteomes" id="UP001058074">
    <property type="component" value="Unassembled WGS sequence"/>
</dbReference>
<dbReference type="EMBL" id="BROD01000001">
    <property type="protein sequence ID" value="GKX67434.1"/>
    <property type="molecule type" value="Genomic_DNA"/>
</dbReference>